<accession>A0AA38IUW3</accession>
<name>A0AA38IUW3_9CUCU</name>
<evidence type="ECO:0000256" key="1">
    <source>
        <dbReference type="SAM" id="MobiDB-lite"/>
    </source>
</evidence>
<sequence>MATCDPLQPVVLLTDVMDSGMNETDTGVPRNAEEPNPNSQLFQVEQTEPLNLCLNGSVLNDFVMVECSPKYKENGNLSEHSDDDVIFVKEYKVNHEKQQRRSNGQKVGGKGEPRRNPVRKARDTKRFKEYTDGDFYDEEFLDESADEENSVEMQEKFVPKSEDSEDWKVESIPKKTRQRRKIISRKLSHKLGRKRKFNKIKEEEKRVTLEELESLVQSNLILIRDYINDVKTVKSIMKKENAENLETFEDVTKHAIDVFKQQVILLTVVKEIDTSDLIEHIREWIIP</sequence>
<comment type="caution">
    <text evidence="2">The sequence shown here is derived from an EMBL/GenBank/DDBJ whole genome shotgun (WGS) entry which is preliminary data.</text>
</comment>
<dbReference type="EMBL" id="JALNTZ010000002">
    <property type="protein sequence ID" value="KAJ3660761.1"/>
    <property type="molecule type" value="Genomic_DNA"/>
</dbReference>
<gene>
    <name evidence="2" type="ORF">Zmor_005195</name>
</gene>
<feature type="compositionally biased region" description="Basic and acidic residues" evidence="1">
    <location>
        <begin position="109"/>
        <end position="124"/>
    </location>
</feature>
<feature type="region of interest" description="Disordered" evidence="1">
    <location>
        <begin position="93"/>
        <end position="124"/>
    </location>
</feature>
<keyword evidence="3" id="KW-1185">Reference proteome</keyword>
<proteinExistence type="predicted"/>
<protein>
    <submittedName>
        <fullName evidence="2">Uncharacterized protein</fullName>
    </submittedName>
</protein>
<evidence type="ECO:0000313" key="3">
    <source>
        <dbReference type="Proteomes" id="UP001168821"/>
    </source>
</evidence>
<organism evidence="2 3">
    <name type="scientific">Zophobas morio</name>
    <dbReference type="NCBI Taxonomy" id="2755281"/>
    <lineage>
        <taxon>Eukaryota</taxon>
        <taxon>Metazoa</taxon>
        <taxon>Ecdysozoa</taxon>
        <taxon>Arthropoda</taxon>
        <taxon>Hexapoda</taxon>
        <taxon>Insecta</taxon>
        <taxon>Pterygota</taxon>
        <taxon>Neoptera</taxon>
        <taxon>Endopterygota</taxon>
        <taxon>Coleoptera</taxon>
        <taxon>Polyphaga</taxon>
        <taxon>Cucujiformia</taxon>
        <taxon>Tenebrionidae</taxon>
        <taxon>Zophobas</taxon>
    </lineage>
</organism>
<dbReference type="AlphaFoldDB" id="A0AA38IUW3"/>
<reference evidence="2" key="1">
    <citation type="journal article" date="2023" name="G3 (Bethesda)">
        <title>Whole genome assemblies of Zophobas morio and Tenebrio molitor.</title>
        <authorList>
            <person name="Kaur S."/>
            <person name="Stinson S.A."/>
            <person name="diCenzo G.C."/>
        </authorList>
    </citation>
    <scope>NUCLEOTIDE SEQUENCE</scope>
    <source>
        <strain evidence="2">QUZm001</strain>
    </source>
</reference>
<dbReference type="Proteomes" id="UP001168821">
    <property type="component" value="Unassembled WGS sequence"/>
</dbReference>
<evidence type="ECO:0000313" key="2">
    <source>
        <dbReference type="EMBL" id="KAJ3660761.1"/>
    </source>
</evidence>